<evidence type="ECO:0000313" key="3">
    <source>
        <dbReference type="EMBL" id="KGB23156.1"/>
    </source>
</evidence>
<gene>
    <name evidence="3" type="ORF">AtDm6_1755</name>
</gene>
<evidence type="ECO:0000313" key="4">
    <source>
        <dbReference type="Proteomes" id="UP000029448"/>
    </source>
</evidence>
<dbReference type="Pfam" id="PF14016">
    <property type="entry name" value="DUF4232"/>
    <property type="match status" value="1"/>
</dbReference>
<feature type="domain" description="DUF4232" evidence="2">
    <location>
        <begin position="170"/>
        <end position="302"/>
    </location>
</feature>
<evidence type="ECO:0000259" key="2">
    <source>
        <dbReference type="Pfam" id="PF14016"/>
    </source>
</evidence>
<sequence length="322" mass="34448">MQAGWGQHGGMKKIMHLLSSALFTGFLYAGSAYAETEGGSKEVAPSAAEKRVIQNRIDAVRNGQERAAIESQSAVWKMTTFLCQDAARAVLKKRGSGRRFFLQDDQPESQVFVGPDLLTGRGQFSLKKDPMQWVPFTWACHLNPQTAKVVRFDVTPVSKAADVSASQPVCKAKELHLTVDDQNGAFNGMSHSGTMVTLKNVGATPCSVPAYPVVELQDSAGNSLPAVRQKDGATASDIKNGQPQGKAAITLPAAGEVHTALRWVSGDVYDDSHNCMTAAALQVKWDDGRQIARVPVQAHVCAPAHKSAEFEQAPLSPAKAAP</sequence>
<comment type="caution">
    <text evidence="3">The sequence shown here is derived from an EMBL/GenBank/DDBJ whole genome shotgun (WGS) entry which is preliminary data.</text>
</comment>
<name>A0A094ZL93_9PROT</name>
<organism evidence="3 4">
    <name type="scientific">Acetobacter tropicalis</name>
    <dbReference type="NCBI Taxonomy" id="104102"/>
    <lineage>
        <taxon>Bacteria</taxon>
        <taxon>Pseudomonadati</taxon>
        <taxon>Pseudomonadota</taxon>
        <taxon>Alphaproteobacteria</taxon>
        <taxon>Acetobacterales</taxon>
        <taxon>Acetobacteraceae</taxon>
        <taxon>Acetobacter</taxon>
    </lineage>
</organism>
<proteinExistence type="predicted"/>
<dbReference type="EMBL" id="JOKM01000066">
    <property type="protein sequence ID" value="KGB23156.1"/>
    <property type="molecule type" value="Genomic_DNA"/>
</dbReference>
<feature type="chain" id="PRO_5001912151" description="DUF4232 domain-containing protein" evidence="1">
    <location>
        <begin position="35"/>
        <end position="322"/>
    </location>
</feature>
<reference evidence="3 4" key="1">
    <citation type="submission" date="2014-06" db="EMBL/GenBank/DDBJ databases">
        <title>Functional and comparative genomic analyses of the Drosophila gut microbiota identify candidate symbiosis factors.</title>
        <authorList>
            <person name="Newell P.D."/>
            <person name="Chaston J.M."/>
            <person name="Douglas A.E."/>
        </authorList>
    </citation>
    <scope>NUCLEOTIDE SEQUENCE [LARGE SCALE GENOMIC DNA]</scope>
    <source>
        <strain evidence="3 4">DmCS_006</strain>
    </source>
</reference>
<feature type="signal peptide" evidence="1">
    <location>
        <begin position="1"/>
        <end position="34"/>
    </location>
</feature>
<protein>
    <recommendedName>
        <fullName evidence="2">DUF4232 domain-containing protein</fullName>
    </recommendedName>
</protein>
<dbReference type="PATRIC" id="fig|104102.7.peg.1733"/>
<keyword evidence="4" id="KW-1185">Reference proteome</keyword>
<keyword evidence="1" id="KW-0732">Signal</keyword>
<evidence type="ECO:0000256" key="1">
    <source>
        <dbReference type="SAM" id="SignalP"/>
    </source>
</evidence>
<accession>A0A094ZL93</accession>
<dbReference type="AlphaFoldDB" id="A0A094ZL93"/>
<dbReference type="Proteomes" id="UP000029448">
    <property type="component" value="Unassembled WGS sequence"/>
</dbReference>
<dbReference type="InterPro" id="IPR025326">
    <property type="entry name" value="DUF4232"/>
</dbReference>